<dbReference type="GO" id="GO:0016779">
    <property type="term" value="F:nucleotidyltransferase activity"/>
    <property type="evidence" value="ECO:0007669"/>
    <property type="project" value="UniProtKB-KW"/>
</dbReference>
<name>A0A1N7Q8J9_9RHOB</name>
<proteinExistence type="predicted"/>
<dbReference type="GO" id="GO:0005886">
    <property type="term" value="C:plasma membrane"/>
    <property type="evidence" value="ECO:0007669"/>
    <property type="project" value="TreeGrafter"/>
</dbReference>
<dbReference type="RefSeq" id="WP_076486238.1">
    <property type="nucleotide sequence ID" value="NZ_FTOG01000014.1"/>
</dbReference>
<dbReference type="OrthoDB" id="9799199at2"/>
<keyword evidence="3" id="KW-1185">Reference proteome</keyword>
<feature type="transmembrane region" description="Helical" evidence="1">
    <location>
        <begin position="95"/>
        <end position="113"/>
    </location>
</feature>
<organism evidence="2 3">
    <name type="scientific">Rhodobacter aestuarii</name>
    <dbReference type="NCBI Taxonomy" id="453582"/>
    <lineage>
        <taxon>Bacteria</taxon>
        <taxon>Pseudomonadati</taxon>
        <taxon>Pseudomonadota</taxon>
        <taxon>Alphaproteobacteria</taxon>
        <taxon>Rhodobacterales</taxon>
        <taxon>Rhodobacter group</taxon>
        <taxon>Rhodobacter</taxon>
    </lineage>
</organism>
<evidence type="ECO:0000313" key="2">
    <source>
        <dbReference type="EMBL" id="SIT19173.1"/>
    </source>
</evidence>
<dbReference type="Proteomes" id="UP000186221">
    <property type="component" value="Unassembled WGS sequence"/>
</dbReference>
<gene>
    <name evidence="2" type="ORF">SAMN05421580_11420</name>
</gene>
<feature type="transmembrane region" description="Helical" evidence="1">
    <location>
        <begin position="119"/>
        <end position="143"/>
    </location>
</feature>
<feature type="transmembrane region" description="Helical" evidence="1">
    <location>
        <begin position="226"/>
        <end position="244"/>
    </location>
</feature>
<dbReference type="PANTHER" id="PTHR43535:SF1">
    <property type="entry name" value="PHOSPHATIDATE CYTIDYLYLTRANSFERASE"/>
    <property type="match status" value="1"/>
</dbReference>
<keyword evidence="2" id="KW-0548">Nucleotidyltransferase</keyword>
<feature type="transmembrane region" description="Helical" evidence="1">
    <location>
        <begin position="53"/>
        <end position="83"/>
    </location>
</feature>
<keyword evidence="2" id="KW-0808">Transferase</keyword>
<keyword evidence="1" id="KW-0472">Membrane</keyword>
<keyword evidence="1" id="KW-1133">Transmembrane helix</keyword>
<dbReference type="GO" id="GO:0009273">
    <property type="term" value="P:peptidoglycan-based cell wall biogenesis"/>
    <property type="evidence" value="ECO:0007669"/>
    <property type="project" value="TreeGrafter"/>
</dbReference>
<evidence type="ECO:0000313" key="3">
    <source>
        <dbReference type="Proteomes" id="UP000186221"/>
    </source>
</evidence>
<feature type="transmembrane region" description="Helical" evidence="1">
    <location>
        <begin position="185"/>
        <end position="205"/>
    </location>
</feature>
<dbReference type="AlphaFoldDB" id="A0A1N7Q8J9"/>
<dbReference type="PANTHER" id="PTHR43535">
    <property type="entry name" value="PHOSPHATIDATE CYTIDYLYLTRANSFERASE"/>
    <property type="match status" value="1"/>
</dbReference>
<feature type="transmembrane region" description="Helical" evidence="1">
    <location>
        <begin position="155"/>
        <end position="173"/>
    </location>
</feature>
<dbReference type="Pfam" id="PF01148">
    <property type="entry name" value="CTP_transf_1"/>
    <property type="match status" value="1"/>
</dbReference>
<sequence>MTAETSVNLIAIFAAVFAVLGLASAVGQVLRWRFDPEGISPVIATLNARIDGWWLMIIVLCLAFLMGQGAVLLLFAFASFSALREFLTLTHRQRADHAALVASFFFVLPVQYVSVWQDWYGFTAIFIPVYAFLGLPILTVLRADTAQFLTRVSETQWALMIAIYCVSHVPAFLTLKIEGFEGDSILLIVFLLFVVQSGDVLRYLADKAIGRHKIAPQVSQSKTWEGFAVGVLAASVIGAALWWITPFTPLQAFAMSLVLASLGFFGGLVMGAIKRDRGVREWGHMIEGHGGFLDRLDSVVFAAPVFFHLTRFFWQGA</sequence>
<keyword evidence="1" id="KW-0812">Transmembrane</keyword>
<evidence type="ECO:0000256" key="1">
    <source>
        <dbReference type="SAM" id="Phobius"/>
    </source>
</evidence>
<dbReference type="STRING" id="453582.SAMN05421580_11420"/>
<reference evidence="3" key="1">
    <citation type="submission" date="2017-01" db="EMBL/GenBank/DDBJ databases">
        <authorList>
            <person name="Varghese N."/>
            <person name="Submissions S."/>
        </authorList>
    </citation>
    <scope>NUCLEOTIDE SEQUENCE [LARGE SCALE GENOMIC DNA]</scope>
    <source>
        <strain evidence="3">DSM 19945</strain>
    </source>
</reference>
<accession>A0A1N7Q8J9</accession>
<dbReference type="EMBL" id="FTOG01000014">
    <property type="protein sequence ID" value="SIT19173.1"/>
    <property type="molecule type" value="Genomic_DNA"/>
</dbReference>
<feature type="transmembrane region" description="Helical" evidence="1">
    <location>
        <begin position="250"/>
        <end position="273"/>
    </location>
</feature>
<protein>
    <submittedName>
        <fullName evidence="2">Phosphatidate cytidylyltransferase</fullName>
    </submittedName>
</protein>